<dbReference type="Proteomes" id="UP000463883">
    <property type="component" value="Chromosome"/>
</dbReference>
<dbReference type="EMBL" id="CP047591">
    <property type="protein sequence ID" value="QHI71013.1"/>
    <property type="molecule type" value="Genomic_DNA"/>
</dbReference>
<evidence type="ECO:0000259" key="4">
    <source>
        <dbReference type="PROSITE" id="PS50937"/>
    </source>
</evidence>
<gene>
    <name evidence="5" type="ORF">Ami3637_00210</name>
</gene>
<evidence type="ECO:0000313" key="6">
    <source>
        <dbReference type="Proteomes" id="UP000463883"/>
    </source>
</evidence>
<dbReference type="RefSeq" id="WP_162360791.1">
    <property type="nucleotide sequence ID" value="NZ_CP047591.1"/>
</dbReference>
<dbReference type="PANTHER" id="PTHR30204">
    <property type="entry name" value="REDOX-CYCLING DRUG-SENSING TRANSCRIPTIONAL ACTIVATOR SOXR"/>
    <property type="match status" value="1"/>
</dbReference>
<evidence type="ECO:0000256" key="3">
    <source>
        <dbReference type="ARBA" id="ARBA00023163"/>
    </source>
</evidence>
<dbReference type="CDD" id="cd00592">
    <property type="entry name" value="HTH_MerR-like"/>
    <property type="match status" value="1"/>
</dbReference>
<name>A0A6P1MD12_9FIRM</name>
<evidence type="ECO:0000256" key="2">
    <source>
        <dbReference type="ARBA" id="ARBA00023125"/>
    </source>
</evidence>
<dbReference type="Gene3D" id="1.10.1660.10">
    <property type="match status" value="1"/>
</dbReference>
<dbReference type="SUPFAM" id="SSF46955">
    <property type="entry name" value="Putative DNA-binding domain"/>
    <property type="match status" value="1"/>
</dbReference>
<dbReference type="AlphaFoldDB" id="A0A6P1MD12"/>
<keyword evidence="3" id="KW-0804">Transcription</keyword>
<feature type="domain" description="HTH merR-type" evidence="4">
    <location>
        <begin position="2"/>
        <end position="71"/>
    </location>
</feature>
<sequence length="265" mass="30782">MVYSIGQVAKLFGVSVESIVYYEKEGLIHLKKNPNNGYRQFTIEDIILLSDILFYRNVDISIKQIARIQKGMDMEGISSLINGKITEITNKISKYNTLLTKLENWATLHNEDGINLVGKFDIREMPVAIKPIADIDEFETDIIKFMDDLHDNKEMIYYLFYAFSCNISNEEENQGLHRYVVLDSGVGQNLPFQFKLCDYEEEYCEKSLYSVVKYTDNTQEMLKPLVDYADKNGIALTGKIYGRLCIVNYEKGEYTEYYRVYAEIK</sequence>
<dbReference type="GO" id="GO:0003677">
    <property type="term" value="F:DNA binding"/>
    <property type="evidence" value="ECO:0007669"/>
    <property type="project" value="UniProtKB-KW"/>
</dbReference>
<dbReference type="Pfam" id="PF13411">
    <property type="entry name" value="MerR_1"/>
    <property type="match status" value="1"/>
</dbReference>
<reference evidence="5 6" key="1">
    <citation type="submission" date="2020-01" db="EMBL/GenBank/DDBJ databases">
        <title>Genomic analysis of Aminipila sp. CBA3637.</title>
        <authorList>
            <person name="Kim Y.B."/>
            <person name="Roh S.W."/>
        </authorList>
    </citation>
    <scope>NUCLEOTIDE SEQUENCE [LARGE SCALE GENOMIC DNA]</scope>
    <source>
        <strain evidence="5 6">CBA3637</strain>
    </source>
</reference>
<accession>A0A6P1MD12</accession>
<evidence type="ECO:0000313" key="5">
    <source>
        <dbReference type="EMBL" id="QHI71013.1"/>
    </source>
</evidence>
<dbReference type="PANTHER" id="PTHR30204:SF94">
    <property type="entry name" value="HEAVY METAL-DEPENDENT TRANSCRIPTIONAL REGULATOR HI_0293-RELATED"/>
    <property type="match status" value="1"/>
</dbReference>
<dbReference type="PROSITE" id="PS50937">
    <property type="entry name" value="HTH_MERR_2"/>
    <property type="match status" value="1"/>
</dbReference>
<dbReference type="InterPro" id="IPR047057">
    <property type="entry name" value="MerR_fam"/>
</dbReference>
<proteinExistence type="predicted"/>
<dbReference type="InterPro" id="IPR000551">
    <property type="entry name" value="MerR-type_HTH_dom"/>
</dbReference>
<dbReference type="GO" id="GO:0003700">
    <property type="term" value="F:DNA-binding transcription factor activity"/>
    <property type="evidence" value="ECO:0007669"/>
    <property type="project" value="InterPro"/>
</dbReference>
<protein>
    <submittedName>
        <fullName evidence="5">MerR family transcriptional regulator</fullName>
    </submittedName>
</protein>
<keyword evidence="1" id="KW-0805">Transcription regulation</keyword>
<keyword evidence="2" id="KW-0238">DNA-binding</keyword>
<dbReference type="SMART" id="SM00422">
    <property type="entry name" value="HTH_MERR"/>
    <property type="match status" value="1"/>
</dbReference>
<keyword evidence="6" id="KW-1185">Reference proteome</keyword>
<dbReference type="InterPro" id="IPR009061">
    <property type="entry name" value="DNA-bd_dom_put_sf"/>
</dbReference>
<organism evidence="5 6">
    <name type="scientific">Aminipila terrae</name>
    <dbReference type="NCBI Taxonomy" id="2697030"/>
    <lineage>
        <taxon>Bacteria</taxon>
        <taxon>Bacillati</taxon>
        <taxon>Bacillota</taxon>
        <taxon>Clostridia</taxon>
        <taxon>Peptostreptococcales</taxon>
        <taxon>Anaerovoracaceae</taxon>
        <taxon>Aminipila</taxon>
    </lineage>
</organism>
<evidence type="ECO:0000256" key="1">
    <source>
        <dbReference type="ARBA" id="ARBA00023015"/>
    </source>
</evidence>
<dbReference type="KEGG" id="amic:Ami3637_00210"/>